<dbReference type="GO" id="GO:0006508">
    <property type="term" value="P:proteolysis"/>
    <property type="evidence" value="ECO:0007669"/>
    <property type="project" value="UniProtKB-KW"/>
</dbReference>
<comment type="similarity">
    <text evidence="1 6">Belongs to the peptidase M42 family.</text>
</comment>
<feature type="binding site" evidence="8">
    <location>
        <position position="68"/>
    </location>
    <ligand>
        <name>Zn(2+)</name>
        <dbReference type="ChEBI" id="CHEBI:29105"/>
        <label>1</label>
    </ligand>
</feature>
<comment type="cofactor">
    <cofactor evidence="8">
        <name>a divalent metal cation</name>
        <dbReference type="ChEBI" id="CHEBI:60240"/>
    </cofactor>
    <text evidence="8">Binds 2 divalent metal cations per subunit.</text>
</comment>
<evidence type="ECO:0000256" key="3">
    <source>
        <dbReference type="ARBA" id="ARBA00022670"/>
    </source>
</evidence>
<accession>A0A9D0ZMC5</accession>
<evidence type="ECO:0000256" key="8">
    <source>
        <dbReference type="PIRSR" id="PIRSR001123-2"/>
    </source>
</evidence>
<evidence type="ECO:0000313" key="10">
    <source>
        <dbReference type="Proteomes" id="UP000824260"/>
    </source>
</evidence>
<evidence type="ECO:0000256" key="4">
    <source>
        <dbReference type="ARBA" id="ARBA00022723"/>
    </source>
</evidence>
<dbReference type="Proteomes" id="UP000824260">
    <property type="component" value="Unassembled WGS sequence"/>
</dbReference>
<feature type="binding site" evidence="8">
    <location>
        <position position="234"/>
    </location>
    <ligand>
        <name>Zn(2+)</name>
        <dbReference type="ChEBI" id="CHEBI:29105"/>
        <label>1</label>
    </ligand>
</feature>
<dbReference type="GO" id="GO:0046872">
    <property type="term" value="F:metal ion binding"/>
    <property type="evidence" value="ECO:0007669"/>
    <property type="project" value="UniProtKB-UniRule"/>
</dbReference>
<evidence type="ECO:0000256" key="2">
    <source>
        <dbReference type="ARBA" id="ARBA00022438"/>
    </source>
</evidence>
<dbReference type="AlphaFoldDB" id="A0A9D0ZMC5"/>
<evidence type="ECO:0000313" key="9">
    <source>
        <dbReference type="EMBL" id="HIQ82847.1"/>
    </source>
</evidence>
<keyword evidence="3" id="KW-0645">Protease</keyword>
<dbReference type="PANTHER" id="PTHR32481:SF6">
    <property type="entry name" value="ENDOGLUCANASE"/>
    <property type="match status" value="1"/>
</dbReference>
<name>A0A9D0ZMC5_9FIRM</name>
<dbReference type="EMBL" id="DVFZ01000070">
    <property type="protein sequence ID" value="HIQ82847.1"/>
    <property type="molecule type" value="Genomic_DNA"/>
</dbReference>
<sequence>MDIERIAQFIAETTALPGVPGYEAGVNGGIADWFRPYARDVFTDGLENLYALVGAGESAGPKIIVCAHQDEIGLVVSKIEDDGCLRIFKNGGVDPRILPGMEVSVQTASGPLYGVVGAKPPQLLTEKDREKALKLDDLYVDVGYPAGEVRRRVRVGDMVVMRAPSLRLANGRMAGKTMDDRASVAAMLAAAEALSGRNVPAQAYFVSTTQEEIGSKGARTATFRLKPDLAIVIDVTHGEGPGTGKWEAFPVDKVVVGHGPNIHPRLEKIAVETAKENGVDYTLEICTGVTATDASETQTARGGVPTLLLSIPLKYMHTTVELLSLDTVRETGRLIALVIERIAREWEGFAWF</sequence>
<keyword evidence="5" id="KW-0378">Hydrolase</keyword>
<dbReference type="PIRSF" id="PIRSF001123">
    <property type="entry name" value="PepA_GA"/>
    <property type="match status" value="1"/>
</dbReference>
<comment type="caution">
    <text evidence="9">The sequence shown here is derived from an EMBL/GenBank/DDBJ whole genome shotgun (WGS) entry which is preliminary data.</text>
</comment>
<evidence type="ECO:0000256" key="1">
    <source>
        <dbReference type="ARBA" id="ARBA00006272"/>
    </source>
</evidence>
<reference evidence="9" key="1">
    <citation type="submission" date="2020-10" db="EMBL/GenBank/DDBJ databases">
        <authorList>
            <person name="Gilroy R."/>
        </authorList>
    </citation>
    <scope>NUCLEOTIDE SEQUENCE</scope>
    <source>
        <strain evidence="9">ChiSjej6B24-2974</strain>
    </source>
</reference>
<dbReference type="InterPro" id="IPR008007">
    <property type="entry name" value="Peptidase_M42"/>
</dbReference>
<feature type="binding site" evidence="8">
    <location>
        <position position="179"/>
    </location>
    <ligand>
        <name>Zn(2+)</name>
        <dbReference type="ChEBI" id="CHEBI:29105"/>
        <label>1</label>
    </ligand>
</feature>
<evidence type="ECO:0000256" key="6">
    <source>
        <dbReference type="PIRNR" id="PIRNR001123"/>
    </source>
</evidence>
<protein>
    <submittedName>
        <fullName evidence="9">M20/M25/M40 family metallo-hydrolase</fullName>
    </submittedName>
</protein>
<feature type="binding site" evidence="8">
    <location>
        <position position="212"/>
    </location>
    <ligand>
        <name>Zn(2+)</name>
        <dbReference type="ChEBI" id="CHEBI:29105"/>
        <label>2</label>
    </ligand>
</feature>
<organism evidence="9 10">
    <name type="scientific">Candidatus Pullichristensenella stercorigallinarum</name>
    <dbReference type="NCBI Taxonomy" id="2840909"/>
    <lineage>
        <taxon>Bacteria</taxon>
        <taxon>Bacillati</taxon>
        <taxon>Bacillota</taxon>
        <taxon>Clostridia</taxon>
        <taxon>Candidatus Pullichristensenella</taxon>
    </lineage>
</organism>
<proteinExistence type="inferred from homology"/>
<reference evidence="9" key="2">
    <citation type="journal article" date="2021" name="PeerJ">
        <title>Extensive microbial diversity within the chicken gut microbiome revealed by metagenomics and culture.</title>
        <authorList>
            <person name="Gilroy R."/>
            <person name="Ravi A."/>
            <person name="Getino M."/>
            <person name="Pursley I."/>
            <person name="Horton D.L."/>
            <person name="Alikhan N.F."/>
            <person name="Baker D."/>
            <person name="Gharbi K."/>
            <person name="Hall N."/>
            <person name="Watson M."/>
            <person name="Adriaenssens E.M."/>
            <person name="Foster-Nyarko E."/>
            <person name="Jarju S."/>
            <person name="Secka A."/>
            <person name="Antonio M."/>
            <person name="Oren A."/>
            <person name="Chaudhuri R.R."/>
            <person name="La Ragione R."/>
            <person name="Hildebrand F."/>
            <person name="Pallen M.J."/>
        </authorList>
    </citation>
    <scope>NUCLEOTIDE SEQUENCE</scope>
    <source>
        <strain evidence="9">ChiSjej6B24-2974</strain>
    </source>
</reference>
<dbReference type="Gene3D" id="2.40.30.40">
    <property type="entry name" value="Peptidase M42, domain 2"/>
    <property type="match status" value="1"/>
</dbReference>
<gene>
    <name evidence="9" type="ORF">IAA52_07060</name>
</gene>
<dbReference type="SUPFAM" id="SSF101821">
    <property type="entry name" value="Aminopeptidase/glucanase lid domain"/>
    <property type="match status" value="1"/>
</dbReference>
<dbReference type="InterPro" id="IPR023367">
    <property type="entry name" value="Peptidase_M42_dom2"/>
</dbReference>
<dbReference type="SUPFAM" id="SSF53187">
    <property type="entry name" value="Zn-dependent exopeptidases"/>
    <property type="match status" value="1"/>
</dbReference>
<evidence type="ECO:0000256" key="5">
    <source>
        <dbReference type="ARBA" id="ARBA00022801"/>
    </source>
</evidence>
<keyword evidence="2" id="KW-0031">Aminopeptidase</keyword>
<dbReference type="GO" id="GO:0004177">
    <property type="term" value="F:aminopeptidase activity"/>
    <property type="evidence" value="ECO:0007669"/>
    <property type="project" value="UniProtKB-UniRule"/>
</dbReference>
<feature type="binding site" evidence="8">
    <location>
        <position position="317"/>
    </location>
    <ligand>
        <name>Zn(2+)</name>
        <dbReference type="ChEBI" id="CHEBI:29105"/>
        <label>2</label>
    </ligand>
</feature>
<feature type="binding site" evidence="8">
    <location>
        <position position="179"/>
    </location>
    <ligand>
        <name>Zn(2+)</name>
        <dbReference type="ChEBI" id="CHEBI:29105"/>
        <label>2</label>
    </ligand>
</feature>
<feature type="active site" description="Proton acceptor" evidence="7">
    <location>
        <position position="211"/>
    </location>
</feature>
<dbReference type="Pfam" id="PF05343">
    <property type="entry name" value="Peptidase_M42"/>
    <property type="match status" value="1"/>
</dbReference>
<dbReference type="Gene3D" id="3.40.630.10">
    <property type="entry name" value="Zn peptidases"/>
    <property type="match status" value="1"/>
</dbReference>
<dbReference type="InterPro" id="IPR051464">
    <property type="entry name" value="Peptidase_M42_aminopept"/>
</dbReference>
<dbReference type="PANTHER" id="PTHR32481">
    <property type="entry name" value="AMINOPEPTIDASE"/>
    <property type="match status" value="1"/>
</dbReference>
<keyword evidence="4 8" id="KW-0479">Metal-binding</keyword>
<evidence type="ECO:0000256" key="7">
    <source>
        <dbReference type="PIRSR" id="PIRSR001123-1"/>
    </source>
</evidence>